<protein>
    <submittedName>
        <fullName evidence="2">Uncharacterized protein</fullName>
    </submittedName>
</protein>
<reference evidence="2 3" key="1">
    <citation type="submission" date="2012-02" db="EMBL/GenBank/DDBJ databases">
        <title>Complete genome sequence of Actinoplanes missouriensis 431 (= NBRC 102363).</title>
        <authorList>
            <person name="Ohnishi Y."/>
            <person name="Ishikawa J."/>
            <person name="Sekine M."/>
            <person name="Hosoyama A."/>
            <person name="Harada T."/>
            <person name="Narita H."/>
            <person name="Hata T."/>
            <person name="Konno Y."/>
            <person name="Tutikane K."/>
            <person name="Fujita N."/>
            <person name="Horinouchi S."/>
            <person name="Hayakawa M."/>
        </authorList>
    </citation>
    <scope>NUCLEOTIDE SEQUENCE [LARGE SCALE GENOMIC DNA]</scope>
    <source>
        <strain evidence="3">ATCC 14538 / DSM 43046 / CBS 188.64 / JCM 3121 / NBRC 102363 / NCIMB 12654 / NRRL B-3342 / UNCC 431</strain>
    </source>
</reference>
<dbReference type="RefSeq" id="WP_014444709.1">
    <property type="nucleotide sequence ID" value="NC_017093.1"/>
</dbReference>
<feature type="transmembrane region" description="Helical" evidence="1">
    <location>
        <begin position="32"/>
        <end position="53"/>
    </location>
</feature>
<dbReference type="STRING" id="512565.AMIS_46000"/>
<name>I0H9Y3_ACTM4</name>
<evidence type="ECO:0000313" key="3">
    <source>
        <dbReference type="Proteomes" id="UP000007882"/>
    </source>
</evidence>
<accession>I0H9Y3</accession>
<keyword evidence="1" id="KW-1133">Transmembrane helix</keyword>
<keyword evidence="3" id="KW-1185">Reference proteome</keyword>
<dbReference type="EMBL" id="AP012319">
    <property type="protein sequence ID" value="BAL89820.1"/>
    <property type="molecule type" value="Genomic_DNA"/>
</dbReference>
<dbReference type="HOGENOM" id="CLU_3021473_0_0_11"/>
<evidence type="ECO:0000256" key="1">
    <source>
        <dbReference type="SAM" id="Phobius"/>
    </source>
</evidence>
<keyword evidence="1" id="KW-0472">Membrane</keyword>
<dbReference type="AlphaFoldDB" id="I0H9Y3"/>
<gene>
    <name evidence="2" type="ordered locus">AMIS_46000</name>
</gene>
<sequence>MTRVIGELEQRLPDAAFWRAEYPVLRGVPLSAVQQALPVFFAVLYAVGVLVAVTS</sequence>
<dbReference type="OrthoDB" id="3773715at2"/>
<evidence type="ECO:0000313" key="2">
    <source>
        <dbReference type="EMBL" id="BAL89820.1"/>
    </source>
</evidence>
<keyword evidence="1" id="KW-0812">Transmembrane</keyword>
<dbReference type="PATRIC" id="fig|512565.3.peg.4585"/>
<dbReference type="KEGG" id="ams:AMIS_46000"/>
<organism evidence="2 3">
    <name type="scientific">Actinoplanes missouriensis (strain ATCC 14538 / DSM 43046 / CBS 188.64 / JCM 3121 / NBRC 102363 / NCIMB 12654 / NRRL B-3342 / UNCC 431)</name>
    <dbReference type="NCBI Taxonomy" id="512565"/>
    <lineage>
        <taxon>Bacteria</taxon>
        <taxon>Bacillati</taxon>
        <taxon>Actinomycetota</taxon>
        <taxon>Actinomycetes</taxon>
        <taxon>Micromonosporales</taxon>
        <taxon>Micromonosporaceae</taxon>
        <taxon>Actinoplanes</taxon>
    </lineage>
</organism>
<proteinExistence type="predicted"/>
<dbReference type="Proteomes" id="UP000007882">
    <property type="component" value="Chromosome"/>
</dbReference>